<gene>
    <name evidence="1" type="ORF">SAMN04489710_10952</name>
</gene>
<protein>
    <submittedName>
        <fullName evidence="1">Uncharacterized protein</fullName>
    </submittedName>
</protein>
<name>A0A1I1WCX6_9BURK</name>
<reference evidence="2" key="1">
    <citation type="submission" date="2016-10" db="EMBL/GenBank/DDBJ databases">
        <authorList>
            <person name="Varghese N."/>
            <person name="Submissions S."/>
        </authorList>
    </citation>
    <scope>NUCLEOTIDE SEQUENCE [LARGE SCALE GENOMIC DNA]</scope>
    <source>
        <strain evidence="2">DSM 7481</strain>
    </source>
</reference>
<organism evidence="1 2">
    <name type="scientific">Paracidovorax konjaci</name>
    <dbReference type="NCBI Taxonomy" id="32040"/>
    <lineage>
        <taxon>Bacteria</taxon>
        <taxon>Pseudomonadati</taxon>
        <taxon>Pseudomonadota</taxon>
        <taxon>Betaproteobacteria</taxon>
        <taxon>Burkholderiales</taxon>
        <taxon>Comamonadaceae</taxon>
        <taxon>Paracidovorax</taxon>
    </lineage>
</organism>
<dbReference type="OrthoDB" id="9813719at2"/>
<dbReference type="STRING" id="32040.SAMN04489710_10952"/>
<dbReference type="EMBL" id="FOMQ01000009">
    <property type="protein sequence ID" value="SFD92994.1"/>
    <property type="molecule type" value="Genomic_DNA"/>
</dbReference>
<dbReference type="Proteomes" id="UP000199517">
    <property type="component" value="Unassembled WGS sequence"/>
</dbReference>
<dbReference type="AlphaFoldDB" id="A0A1I1WCX6"/>
<evidence type="ECO:0000313" key="2">
    <source>
        <dbReference type="Proteomes" id="UP000199517"/>
    </source>
</evidence>
<accession>A0A1I1WCX6</accession>
<keyword evidence="2" id="KW-1185">Reference proteome</keyword>
<evidence type="ECO:0000313" key="1">
    <source>
        <dbReference type="EMBL" id="SFD92994.1"/>
    </source>
</evidence>
<sequence length="131" mass="14966">MRVTIEQEMRKEAGYLRSLRLARERVKQVIEGPDTDIDRIIRSVRDNGGQVSNKLAREFPALADEIHRGRTRRGSAGRLPDRPGGRRSLTIARGFGFHAEDEVFAPLNHPARGRPRHRPALRFAIYLIANY</sequence>
<proteinExistence type="predicted"/>